<organism evidence="8 9">
    <name type="scientific">Moorena producens PAL-8-15-08-1</name>
    <dbReference type="NCBI Taxonomy" id="1458985"/>
    <lineage>
        <taxon>Bacteria</taxon>
        <taxon>Bacillati</taxon>
        <taxon>Cyanobacteriota</taxon>
        <taxon>Cyanophyceae</taxon>
        <taxon>Coleofasciculales</taxon>
        <taxon>Coleofasciculaceae</taxon>
        <taxon>Moorena</taxon>
    </lineage>
</organism>
<gene>
    <name evidence="8" type="ORF">BJP34_11535</name>
</gene>
<accession>A0A1D8TQQ8</accession>
<keyword evidence="5" id="KW-0804">Transcription</keyword>
<keyword evidence="2" id="KW-0805">Transcription regulation</keyword>
<proteinExistence type="inferred from homology"/>
<dbReference type="Pfam" id="PF04542">
    <property type="entry name" value="Sigma70_r2"/>
    <property type="match status" value="1"/>
</dbReference>
<dbReference type="OrthoDB" id="7193272at2"/>
<dbReference type="GO" id="GO:0006352">
    <property type="term" value="P:DNA-templated transcription initiation"/>
    <property type="evidence" value="ECO:0007669"/>
    <property type="project" value="InterPro"/>
</dbReference>
<dbReference type="KEGG" id="mpro:BJP34_11535"/>
<dbReference type="SUPFAM" id="SSF88946">
    <property type="entry name" value="Sigma2 domain of RNA polymerase sigma factors"/>
    <property type="match status" value="1"/>
</dbReference>
<sequence>MKTETKLDEINLLKSISLGDRTAFWKLWLVNQDYLYGRCVTWMGGDRTNAEEALSLARMKAWDKLPHHAEKITNPKAWLTRMTHNLCVDLHRKRHRGAIGMDSIEEMAVGEHQTLASSDYSPESAILRRELRMYIRREIDALSPQLREPFVLHFYQDIPYPDIAKKLALSVDNVYKRIQKGRAIMEKQLKRYLSGIDDSPPLLKEIEKDDIWDEVKTKKSVIPSQNATTKKCHFEQINDKINYEVTAICLETLTPVW</sequence>
<feature type="domain" description="RNA polymerase sigma-70 region 2" evidence="6">
    <location>
        <begin position="35"/>
        <end position="96"/>
    </location>
</feature>
<evidence type="ECO:0000259" key="6">
    <source>
        <dbReference type="Pfam" id="PF04542"/>
    </source>
</evidence>
<feature type="domain" description="RNA polymerase sigma factor 70 region 4 type 2" evidence="7">
    <location>
        <begin position="133"/>
        <end position="183"/>
    </location>
</feature>
<comment type="similarity">
    <text evidence="1">Belongs to the sigma-70 factor family. ECF subfamily.</text>
</comment>
<keyword evidence="3" id="KW-0731">Sigma factor</keyword>
<dbReference type="AlphaFoldDB" id="A0A1D8TQQ8"/>
<dbReference type="SUPFAM" id="SSF88659">
    <property type="entry name" value="Sigma3 and sigma4 domains of RNA polymerase sigma factors"/>
    <property type="match status" value="1"/>
</dbReference>
<dbReference type="InterPro" id="IPR013324">
    <property type="entry name" value="RNA_pol_sigma_r3/r4-like"/>
</dbReference>
<dbReference type="Proteomes" id="UP000177870">
    <property type="component" value="Chromosome"/>
</dbReference>
<dbReference type="InterPro" id="IPR013325">
    <property type="entry name" value="RNA_pol_sigma_r2"/>
</dbReference>
<evidence type="ECO:0000313" key="9">
    <source>
        <dbReference type="Proteomes" id="UP000177870"/>
    </source>
</evidence>
<dbReference type="GO" id="GO:0016987">
    <property type="term" value="F:sigma factor activity"/>
    <property type="evidence" value="ECO:0007669"/>
    <property type="project" value="UniProtKB-KW"/>
</dbReference>
<dbReference type="NCBIfam" id="TIGR02937">
    <property type="entry name" value="sigma70-ECF"/>
    <property type="match status" value="1"/>
</dbReference>
<dbReference type="InterPro" id="IPR039425">
    <property type="entry name" value="RNA_pol_sigma-70-like"/>
</dbReference>
<dbReference type="EMBL" id="CP017599">
    <property type="protein sequence ID" value="AOX00001.1"/>
    <property type="molecule type" value="Genomic_DNA"/>
</dbReference>
<dbReference type="InterPro" id="IPR014284">
    <property type="entry name" value="RNA_pol_sigma-70_dom"/>
</dbReference>
<evidence type="ECO:0000256" key="2">
    <source>
        <dbReference type="ARBA" id="ARBA00023015"/>
    </source>
</evidence>
<evidence type="ECO:0000256" key="5">
    <source>
        <dbReference type="ARBA" id="ARBA00023163"/>
    </source>
</evidence>
<evidence type="ECO:0000313" key="8">
    <source>
        <dbReference type="EMBL" id="AOX00001.1"/>
    </source>
</evidence>
<dbReference type="PANTHER" id="PTHR43133">
    <property type="entry name" value="RNA POLYMERASE ECF-TYPE SIGMA FACTO"/>
    <property type="match status" value="1"/>
</dbReference>
<dbReference type="Pfam" id="PF08281">
    <property type="entry name" value="Sigma70_r4_2"/>
    <property type="match status" value="1"/>
</dbReference>
<evidence type="ECO:0000256" key="1">
    <source>
        <dbReference type="ARBA" id="ARBA00010641"/>
    </source>
</evidence>
<keyword evidence="4" id="KW-0238">DNA-binding</keyword>
<dbReference type="PANTHER" id="PTHR43133:SF8">
    <property type="entry name" value="RNA POLYMERASE SIGMA FACTOR HI_1459-RELATED"/>
    <property type="match status" value="1"/>
</dbReference>
<dbReference type="Gene3D" id="1.10.1740.10">
    <property type="match status" value="1"/>
</dbReference>
<dbReference type="RefSeq" id="WP_070392474.1">
    <property type="nucleotide sequence ID" value="NZ_CP017599.1"/>
</dbReference>
<name>A0A1D8TQQ8_9CYAN</name>
<dbReference type="GO" id="GO:0003677">
    <property type="term" value="F:DNA binding"/>
    <property type="evidence" value="ECO:0007669"/>
    <property type="project" value="UniProtKB-KW"/>
</dbReference>
<evidence type="ECO:0000256" key="3">
    <source>
        <dbReference type="ARBA" id="ARBA00023082"/>
    </source>
</evidence>
<dbReference type="InterPro" id="IPR036388">
    <property type="entry name" value="WH-like_DNA-bd_sf"/>
</dbReference>
<reference evidence="9" key="1">
    <citation type="submission" date="2016-10" db="EMBL/GenBank/DDBJ databases">
        <title>Comparative genomics uncovers the prolific and rare metabolic potential of the cyanobacterial genus Moorea.</title>
        <authorList>
            <person name="Leao T."/>
            <person name="Castelao G."/>
            <person name="Korobeynikov A."/>
            <person name="Monroe E.A."/>
            <person name="Podell S."/>
            <person name="Glukhov E."/>
            <person name="Allen E."/>
            <person name="Gerwick W.H."/>
            <person name="Gerwick L."/>
        </authorList>
    </citation>
    <scope>NUCLEOTIDE SEQUENCE [LARGE SCALE GENOMIC DNA]</scope>
    <source>
        <strain evidence="9">PAL-8-15-08-1</strain>
    </source>
</reference>
<protein>
    <submittedName>
        <fullName evidence="8">RNA polymerase subunit sigma</fullName>
    </submittedName>
</protein>
<dbReference type="Gene3D" id="1.10.10.10">
    <property type="entry name" value="Winged helix-like DNA-binding domain superfamily/Winged helix DNA-binding domain"/>
    <property type="match status" value="1"/>
</dbReference>
<evidence type="ECO:0000259" key="7">
    <source>
        <dbReference type="Pfam" id="PF08281"/>
    </source>
</evidence>
<evidence type="ECO:0000256" key="4">
    <source>
        <dbReference type="ARBA" id="ARBA00023125"/>
    </source>
</evidence>
<dbReference type="InterPro" id="IPR013249">
    <property type="entry name" value="RNA_pol_sigma70_r4_t2"/>
</dbReference>
<dbReference type="InterPro" id="IPR007627">
    <property type="entry name" value="RNA_pol_sigma70_r2"/>
</dbReference>
<dbReference type="STRING" id="1458985.BJP34_11535"/>